<reference evidence="10 11" key="1">
    <citation type="submission" date="2018-09" db="EMBL/GenBank/DDBJ databases">
        <title>Altererythrobacter spongiae sp. nov., isolated from a marine sponge.</title>
        <authorList>
            <person name="Zhuang L."/>
            <person name="Luo L."/>
        </authorList>
    </citation>
    <scope>NUCLEOTIDE SEQUENCE [LARGE SCALE GENOMIC DNA]</scope>
    <source>
        <strain evidence="10 11">HN-Y73</strain>
    </source>
</reference>
<feature type="region of interest" description="Disordered" evidence="8">
    <location>
        <begin position="524"/>
        <end position="545"/>
    </location>
</feature>
<keyword evidence="5 10" id="KW-0378">Hydrolase</keyword>
<feature type="signal peptide" evidence="9">
    <location>
        <begin position="1"/>
        <end position="29"/>
    </location>
</feature>
<keyword evidence="4 9" id="KW-0732">Signal</keyword>
<evidence type="ECO:0000256" key="2">
    <source>
        <dbReference type="ARBA" id="ARBA00022487"/>
    </source>
</evidence>
<dbReference type="InterPro" id="IPR011118">
    <property type="entry name" value="Tannase/feruloyl_esterase"/>
</dbReference>
<comment type="caution">
    <text evidence="10">The sequence shown here is derived from an EMBL/GenBank/DDBJ whole genome shotgun (WGS) entry which is preliminary data.</text>
</comment>
<evidence type="ECO:0000256" key="8">
    <source>
        <dbReference type="SAM" id="MobiDB-lite"/>
    </source>
</evidence>
<dbReference type="GO" id="GO:0046872">
    <property type="term" value="F:metal ion binding"/>
    <property type="evidence" value="ECO:0007669"/>
    <property type="project" value="UniProtKB-KW"/>
</dbReference>
<protein>
    <submittedName>
        <fullName evidence="10">Tannase/feruloyl esterase family alpha/beta hydrolase</fullName>
    </submittedName>
</protein>
<evidence type="ECO:0000313" key="11">
    <source>
        <dbReference type="Proteomes" id="UP000284395"/>
    </source>
</evidence>
<dbReference type="PANTHER" id="PTHR33938:SF15">
    <property type="entry name" value="FERULOYL ESTERASE B-RELATED"/>
    <property type="match status" value="1"/>
</dbReference>
<proteinExistence type="inferred from homology"/>
<dbReference type="PANTHER" id="PTHR33938">
    <property type="entry name" value="FERULOYL ESTERASE B-RELATED"/>
    <property type="match status" value="1"/>
</dbReference>
<dbReference type="RefSeq" id="WP_120322965.1">
    <property type="nucleotide sequence ID" value="NZ_RAPF01000001.1"/>
</dbReference>
<evidence type="ECO:0000256" key="6">
    <source>
        <dbReference type="ARBA" id="ARBA00022837"/>
    </source>
</evidence>
<dbReference type="EMBL" id="RAPF01000001">
    <property type="protein sequence ID" value="RKF23061.1"/>
    <property type="molecule type" value="Genomic_DNA"/>
</dbReference>
<dbReference type="AlphaFoldDB" id="A0A420EQX1"/>
<evidence type="ECO:0000256" key="5">
    <source>
        <dbReference type="ARBA" id="ARBA00022801"/>
    </source>
</evidence>
<dbReference type="Proteomes" id="UP000284395">
    <property type="component" value="Unassembled WGS sequence"/>
</dbReference>
<name>A0A420EQX1_9SPHN</name>
<feature type="chain" id="PRO_5019346857" evidence="9">
    <location>
        <begin position="30"/>
        <end position="545"/>
    </location>
</feature>
<gene>
    <name evidence="10" type="ORF">D6851_00695</name>
</gene>
<keyword evidence="7" id="KW-1015">Disulfide bond</keyword>
<evidence type="ECO:0000256" key="1">
    <source>
        <dbReference type="ARBA" id="ARBA00006249"/>
    </source>
</evidence>
<keyword evidence="11" id="KW-1185">Reference proteome</keyword>
<organism evidence="10 11">
    <name type="scientific">Altericroceibacterium spongiae</name>
    <dbReference type="NCBI Taxonomy" id="2320269"/>
    <lineage>
        <taxon>Bacteria</taxon>
        <taxon>Pseudomonadati</taxon>
        <taxon>Pseudomonadota</taxon>
        <taxon>Alphaproteobacteria</taxon>
        <taxon>Sphingomonadales</taxon>
        <taxon>Erythrobacteraceae</taxon>
        <taxon>Altericroceibacterium</taxon>
    </lineage>
</organism>
<evidence type="ECO:0000256" key="7">
    <source>
        <dbReference type="ARBA" id="ARBA00023157"/>
    </source>
</evidence>
<comment type="similarity">
    <text evidence="1">Belongs to the tannase family.</text>
</comment>
<keyword evidence="6" id="KW-0106">Calcium</keyword>
<evidence type="ECO:0000313" key="10">
    <source>
        <dbReference type="EMBL" id="RKF23061.1"/>
    </source>
</evidence>
<dbReference type="GO" id="GO:0052689">
    <property type="term" value="F:carboxylic ester hydrolase activity"/>
    <property type="evidence" value="ECO:0007669"/>
    <property type="project" value="UniProtKB-KW"/>
</dbReference>
<dbReference type="InterPro" id="IPR029058">
    <property type="entry name" value="AB_hydrolase_fold"/>
</dbReference>
<accession>A0A420EQX1</accession>
<evidence type="ECO:0000256" key="4">
    <source>
        <dbReference type="ARBA" id="ARBA00022729"/>
    </source>
</evidence>
<keyword evidence="2" id="KW-0719">Serine esterase</keyword>
<evidence type="ECO:0000256" key="3">
    <source>
        <dbReference type="ARBA" id="ARBA00022723"/>
    </source>
</evidence>
<dbReference type="Pfam" id="PF07519">
    <property type="entry name" value="Tannase"/>
    <property type="match status" value="2"/>
</dbReference>
<evidence type="ECO:0000256" key="9">
    <source>
        <dbReference type="SAM" id="SignalP"/>
    </source>
</evidence>
<dbReference type="OrthoDB" id="7197884at2"/>
<keyword evidence="3" id="KW-0479">Metal-binding</keyword>
<dbReference type="SUPFAM" id="SSF53474">
    <property type="entry name" value="alpha/beta-Hydrolases"/>
    <property type="match status" value="1"/>
</dbReference>
<sequence length="545" mass="57229">MTYRKAVLFAGGALVTAGLALSGWQGAVAQGNAQTAPTSSAEAGACSSLMSLKNARGDLEITSAKEIAPTAGGQESVDLTAGTKSGAALPAYCKVEGILNRRKGSDGHEYGIRFAVALPENWNGRFLFQGGGGLNGVVRPPLGTQATGDMPALARGFAVASTDSGHQGAVFDFTFTRNQQAMLDFAYNALGRVTHTAKNVIASHYGKRPDHSYFVGCSTGGREGMVAAQRFAFDYDGVVVGAPAMRTGHSNQAVVHAQVAFNQAAHEMRMDLDQVGSLFSAAQRQALQTELLAQCDAKDGLKDGLVFASKQCRFDPSKLLCEPGENSASCLKQPQIDAIKSAFAAPETSSGRALYAAHPWDPASFGETVGELPGFLPSNAPTPLGPPTKDLTFDGEKALISANADQGARLMDSYNYTNLNSFTGRGGKMLMYHGTADPWFSAYDTVNWWENVAQAAGGTEQALGFDRLFLVPGMGHCHGGALTPDTFDLLTPLVEWVEQGKAPQSVPATGPGLDGAERKLCPYPSVSTYDGKGDPAKASSYSCKS</sequence>